<name>A0ABQ3HWV9_9SPHI</name>
<dbReference type="Gene3D" id="3.30.420.260">
    <property type="match status" value="1"/>
</dbReference>
<evidence type="ECO:0000313" key="2">
    <source>
        <dbReference type="Proteomes" id="UP000620550"/>
    </source>
</evidence>
<dbReference type="Proteomes" id="UP000620550">
    <property type="component" value="Unassembled WGS sequence"/>
</dbReference>
<evidence type="ECO:0008006" key="3">
    <source>
        <dbReference type="Google" id="ProtNLM"/>
    </source>
</evidence>
<protein>
    <recommendedName>
        <fullName evidence="3">DUF3822 domain-containing protein</fullName>
    </recommendedName>
</protein>
<evidence type="ECO:0000313" key="1">
    <source>
        <dbReference type="EMBL" id="GHE41707.1"/>
    </source>
</evidence>
<keyword evidence="2" id="KW-1185">Reference proteome</keyword>
<dbReference type="RefSeq" id="WP_189627138.1">
    <property type="nucleotide sequence ID" value="NZ_BNAF01000010.1"/>
</dbReference>
<dbReference type="Pfam" id="PF12864">
    <property type="entry name" value="DUF3822"/>
    <property type="match status" value="1"/>
</dbReference>
<dbReference type="Gene3D" id="3.30.420.250">
    <property type="match status" value="1"/>
</dbReference>
<proteinExistence type="predicted"/>
<reference evidence="2" key="1">
    <citation type="journal article" date="2019" name="Int. J. Syst. Evol. Microbiol.">
        <title>The Global Catalogue of Microorganisms (GCM) 10K type strain sequencing project: providing services to taxonomists for standard genome sequencing and annotation.</title>
        <authorList>
            <consortium name="The Broad Institute Genomics Platform"/>
            <consortium name="The Broad Institute Genome Sequencing Center for Infectious Disease"/>
            <person name="Wu L."/>
            <person name="Ma J."/>
        </authorList>
    </citation>
    <scope>NUCLEOTIDE SEQUENCE [LARGE SCALE GENOMIC DNA]</scope>
    <source>
        <strain evidence="2">CGMCC 1.12966</strain>
    </source>
</reference>
<sequence>MKYTAENFFLHYIPEYQLLIKSDFSTDTLIIVDKSQEVKALYSYPSDAPDAEATKILGLPFRNVSISLPLQSFTLVPSAVFDNRYLSTYQAFMQDDQLSRTHARTLDALGITGVFQYDLFLHKRWLGIFPQANFLAAFQVVLQAAQSYLSDTGNVLGIHLKDKQAEIFVFSGKELLLYNIFDVETGGDLQYFLLTICNSLEIQPQFSQVLLSGMAEAHPFVDLAQQYGQVVQAMQARTSMHSSNIAVESYLHSVNLMADFQTCAS</sequence>
<gene>
    <name evidence="1" type="ORF">GCM10017764_26120</name>
</gene>
<accession>A0ABQ3HWV9</accession>
<dbReference type="EMBL" id="BNAF01000010">
    <property type="protein sequence ID" value="GHE41707.1"/>
    <property type="molecule type" value="Genomic_DNA"/>
</dbReference>
<organism evidence="1 2">
    <name type="scientific">Sphingobacterium griseoflavum</name>
    <dbReference type="NCBI Taxonomy" id="1474952"/>
    <lineage>
        <taxon>Bacteria</taxon>
        <taxon>Pseudomonadati</taxon>
        <taxon>Bacteroidota</taxon>
        <taxon>Sphingobacteriia</taxon>
        <taxon>Sphingobacteriales</taxon>
        <taxon>Sphingobacteriaceae</taxon>
        <taxon>Sphingobacterium</taxon>
    </lineage>
</organism>
<dbReference type="CDD" id="cd24013">
    <property type="entry name" value="ASKHA_ATPase_BT3980-like"/>
    <property type="match status" value="1"/>
</dbReference>
<dbReference type="InterPro" id="IPR024213">
    <property type="entry name" value="DUF3822"/>
</dbReference>
<comment type="caution">
    <text evidence="1">The sequence shown here is derived from an EMBL/GenBank/DDBJ whole genome shotgun (WGS) entry which is preliminary data.</text>
</comment>